<dbReference type="CDD" id="cd01734">
    <property type="entry name" value="YlxS_C"/>
    <property type="match status" value="1"/>
</dbReference>
<dbReference type="SUPFAM" id="SSF75420">
    <property type="entry name" value="YhbC-like, N-terminal domain"/>
    <property type="match status" value="1"/>
</dbReference>
<dbReference type="STRING" id="1758689.SGUI_0016"/>
<dbReference type="InterPro" id="IPR003728">
    <property type="entry name" value="Ribosome_maturation_RimP"/>
</dbReference>
<accession>A0A1B1N7K1</accession>
<dbReference type="GO" id="GO:0006412">
    <property type="term" value="P:translation"/>
    <property type="evidence" value="ECO:0007669"/>
    <property type="project" value="TreeGrafter"/>
</dbReference>
<protein>
    <recommendedName>
        <fullName evidence="3">Ribosome maturation factor RimP</fullName>
    </recommendedName>
</protein>
<dbReference type="InterPro" id="IPR028989">
    <property type="entry name" value="RimP_N"/>
</dbReference>
<dbReference type="KEGG" id="serj:SGUI_0016"/>
<dbReference type="PANTHER" id="PTHR33867">
    <property type="entry name" value="RIBOSOME MATURATION FACTOR RIMP"/>
    <property type="match status" value="1"/>
</dbReference>
<dbReference type="Gene3D" id="3.30.300.70">
    <property type="entry name" value="RimP-like superfamily, N-terminal"/>
    <property type="match status" value="1"/>
</dbReference>
<keyword evidence="6" id="KW-1185">Reference proteome</keyword>
<proteinExistence type="inferred from homology"/>
<dbReference type="PANTHER" id="PTHR33867:SF1">
    <property type="entry name" value="RIBOSOME MATURATION FACTOR RIMP"/>
    <property type="match status" value="1"/>
</dbReference>
<keyword evidence="2 3" id="KW-0690">Ribosome biogenesis</keyword>
<dbReference type="InterPro" id="IPR035956">
    <property type="entry name" value="RimP_N_sf"/>
</dbReference>
<gene>
    <name evidence="3" type="primary">rimP</name>
    <name evidence="5" type="ORF">SGUI_0016</name>
</gene>
<comment type="subcellular location">
    <subcellularLocation>
        <location evidence="3">Cytoplasm</location>
    </subcellularLocation>
</comment>
<organism evidence="5 6">
    <name type="scientific">Serinicoccus hydrothermalis</name>
    <dbReference type="NCBI Taxonomy" id="1758689"/>
    <lineage>
        <taxon>Bacteria</taxon>
        <taxon>Bacillati</taxon>
        <taxon>Actinomycetota</taxon>
        <taxon>Actinomycetes</taxon>
        <taxon>Micrococcales</taxon>
        <taxon>Ornithinimicrobiaceae</taxon>
        <taxon>Serinicoccus</taxon>
    </lineage>
</organism>
<sequence length="170" mass="18115">MDARAAAATMTQHATDALARTDLDVVVDGLSVQEAGRRRLVRVLLARDVSGLAPDDHTSPVEPLSLDEVSAATQSVSAAVDASGVMGERSYTLEVSSSGLDRPLTEFSQFRRNVGRLLKVTRTDGSTLTGRLQEAGPDHLRIADHDPVPLSEVAKALVQVEFTSPDPKES</sequence>
<keyword evidence="1 3" id="KW-0963">Cytoplasm</keyword>
<dbReference type="AlphaFoldDB" id="A0A1B1N7K1"/>
<dbReference type="Proteomes" id="UP000092482">
    <property type="component" value="Chromosome"/>
</dbReference>
<evidence type="ECO:0000313" key="5">
    <source>
        <dbReference type="EMBL" id="ANS77412.1"/>
    </source>
</evidence>
<dbReference type="HAMAP" id="MF_01077">
    <property type="entry name" value="RimP"/>
    <property type="match status" value="1"/>
</dbReference>
<dbReference type="GO" id="GO:0000028">
    <property type="term" value="P:ribosomal small subunit assembly"/>
    <property type="evidence" value="ECO:0007669"/>
    <property type="project" value="TreeGrafter"/>
</dbReference>
<evidence type="ECO:0000259" key="4">
    <source>
        <dbReference type="Pfam" id="PF02576"/>
    </source>
</evidence>
<evidence type="ECO:0000256" key="3">
    <source>
        <dbReference type="HAMAP-Rule" id="MF_01077"/>
    </source>
</evidence>
<name>A0A1B1N7K1_9MICO</name>
<comment type="function">
    <text evidence="3">Required for maturation of 30S ribosomal subunits.</text>
</comment>
<dbReference type="InterPro" id="IPR028998">
    <property type="entry name" value="RimP_C"/>
</dbReference>
<evidence type="ECO:0000313" key="6">
    <source>
        <dbReference type="Proteomes" id="UP000092482"/>
    </source>
</evidence>
<comment type="similarity">
    <text evidence="3">Belongs to the RimP family.</text>
</comment>
<dbReference type="EMBL" id="CP014989">
    <property type="protein sequence ID" value="ANS77412.1"/>
    <property type="molecule type" value="Genomic_DNA"/>
</dbReference>
<dbReference type="Pfam" id="PF02576">
    <property type="entry name" value="RimP_N"/>
    <property type="match status" value="1"/>
</dbReference>
<feature type="domain" description="Ribosome maturation factor RimP N-terminal" evidence="4">
    <location>
        <begin position="30"/>
        <end position="101"/>
    </location>
</feature>
<reference evidence="5 6" key="1">
    <citation type="submission" date="2016-03" db="EMBL/GenBank/DDBJ databases">
        <title>Shallow-sea hydrothermal system.</title>
        <authorList>
            <person name="Tang K."/>
        </authorList>
    </citation>
    <scope>NUCLEOTIDE SEQUENCE [LARGE SCALE GENOMIC DNA]</scope>
    <source>
        <strain evidence="5 6">JLT9</strain>
    </source>
</reference>
<dbReference type="RefSeq" id="WP_202816594.1">
    <property type="nucleotide sequence ID" value="NZ_CP014989.1"/>
</dbReference>
<evidence type="ECO:0000256" key="2">
    <source>
        <dbReference type="ARBA" id="ARBA00022517"/>
    </source>
</evidence>
<evidence type="ECO:0000256" key="1">
    <source>
        <dbReference type="ARBA" id="ARBA00022490"/>
    </source>
</evidence>
<dbReference type="GO" id="GO:0005829">
    <property type="term" value="C:cytosol"/>
    <property type="evidence" value="ECO:0007669"/>
    <property type="project" value="TreeGrafter"/>
</dbReference>